<feature type="domain" description="FYVE-type" evidence="10">
    <location>
        <begin position="473"/>
        <end position="536"/>
    </location>
</feature>
<dbReference type="CDD" id="cd00160">
    <property type="entry name" value="RhoGEF"/>
    <property type="match status" value="1"/>
</dbReference>
<dbReference type="InterPro" id="IPR013083">
    <property type="entry name" value="Znf_RING/FYVE/PHD"/>
</dbReference>
<dbReference type="GO" id="GO:0046847">
    <property type="term" value="P:filopodium assembly"/>
    <property type="evidence" value="ECO:0007669"/>
    <property type="project" value="TreeGrafter"/>
</dbReference>
<evidence type="ECO:0000256" key="7">
    <source>
        <dbReference type="PROSITE-ProRule" id="PRU00091"/>
    </source>
</evidence>
<dbReference type="SUPFAM" id="SSF48065">
    <property type="entry name" value="DBL homology domain (DH-domain)"/>
    <property type="match status" value="1"/>
</dbReference>
<evidence type="ECO:0000256" key="3">
    <source>
        <dbReference type="ARBA" id="ARBA00022658"/>
    </source>
</evidence>
<dbReference type="GO" id="GO:0008270">
    <property type="term" value="F:zinc ion binding"/>
    <property type="evidence" value="ECO:0007669"/>
    <property type="project" value="UniProtKB-KW"/>
</dbReference>
<dbReference type="EMBL" id="KB308011">
    <property type="protein sequence ID" value="ELT98341.1"/>
    <property type="molecule type" value="Genomic_DNA"/>
</dbReference>
<proteinExistence type="predicted"/>
<keyword evidence="5 7" id="KW-0863">Zinc-finger</keyword>
<dbReference type="SMART" id="SM00325">
    <property type="entry name" value="RhoGEF"/>
    <property type="match status" value="1"/>
</dbReference>
<keyword evidence="6" id="KW-0862">Zinc</keyword>
<dbReference type="Gene3D" id="1.20.900.10">
    <property type="entry name" value="Dbl homology (DH) domain"/>
    <property type="match status" value="1"/>
</dbReference>
<keyword evidence="4" id="KW-0479">Metal-binding</keyword>
<evidence type="ECO:0000313" key="12">
    <source>
        <dbReference type="EnsemblMetazoa" id="CapteP204499"/>
    </source>
</evidence>
<comment type="subcellular location">
    <subcellularLocation>
        <location evidence="1">Cytoplasm</location>
    </subcellularLocation>
</comment>
<dbReference type="AlphaFoldDB" id="R7U3V5"/>
<dbReference type="SMART" id="SM00064">
    <property type="entry name" value="FYVE"/>
    <property type="match status" value="1"/>
</dbReference>
<dbReference type="HOGENOM" id="CLU_496307_0_0_1"/>
<organism evidence="11">
    <name type="scientific">Capitella teleta</name>
    <name type="common">Polychaete worm</name>
    <dbReference type="NCBI Taxonomy" id="283909"/>
    <lineage>
        <taxon>Eukaryota</taxon>
        <taxon>Metazoa</taxon>
        <taxon>Spiralia</taxon>
        <taxon>Lophotrochozoa</taxon>
        <taxon>Annelida</taxon>
        <taxon>Polychaeta</taxon>
        <taxon>Sedentaria</taxon>
        <taxon>Scolecida</taxon>
        <taxon>Capitellidae</taxon>
        <taxon>Capitella</taxon>
    </lineage>
</organism>
<dbReference type="STRING" id="283909.R7U3V5"/>
<evidence type="ECO:0000256" key="5">
    <source>
        <dbReference type="ARBA" id="ARBA00022771"/>
    </source>
</evidence>
<evidence type="ECO:0000256" key="2">
    <source>
        <dbReference type="ARBA" id="ARBA00022490"/>
    </source>
</evidence>
<dbReference type="SUPFAM" id="SSF57903">
    <property type="entry name" value="FYVE/PHD zinc finger"/>
    <property type="match status" value="1"/>
</dbReference>
<dbReference type="EMBL" id="AMQN01010492">
    <property type="status" value="NOT_ANNOTATED_CDS"/>
    <property type="molecule type" value="Genomic_DNA"/>
</dbReference>
<protein>
    <recommendedName>
        <fullName evidence="14">FYVE-type domain-containing protein</fullName>
    </recommendedName>
</protein>
<dbReference type="InterPro" id="IPR035899">
    <property type="entry name" value="DBL_dom_sf"/>
</dbReference>
<dbReference type="InterPro" id="IPR051092">
    <property type="entry name" value="FYVE_RhoGEF_PH"/>
</dbReference>
<feature type="compositionally biased region" description="Basic residues" evidence="8">
    <location>
        <begin position="92"/>
        <end position="104"/>
    </location>
</feature>
<dbReference type="PROSITE" id="PS50178">
    <property type="entry name" value="ZF_FYVE"/>
    <property type="match status" value="1"/>
</dbReference>
<dbReference type="GO" id="GO:0005085">
    <property type="term" value="F:guanyl-nucleotide exchange factor activity"/>
    <property type="evidence" value="ECO:0007669"/>
    <property type="project" value="UniProtKB-KW"/>
</dbReference>
<feature type="domain" description="DH" evidence="9">
    <location>
        <begin position="174"/>
        <end position="365"/>
    </location>
</feature>
<evidence type="ECO:0000256" key="1">
    <source>
        <dbReference type="ARBA" id="ARBA00004496"/>
    </source>
</evidence>
<dbReference type="InterPro" id="IPR011011">
    <property type="entry name" value="Znf_FYVE_PHD"/>
</dbReference>
<dbReference type="Pfam" id="PF00621">
    <property type="entry name" value="RhoGEF"/>
    <property type="match status" value="1"/>
</dbReference>
<evidence type="ECO:0000259" key="10">
    <source>
        <dbReference type="PROSITE" id="PS50178"/>
    </source>
</evidence>
<accession>R7U3V5</accession>
<dbReference type="SUPFAM" id="SSF50729">
    <property type="entry name" value="PH domain-like"/>
    <property type="match status" value="1"/>
</dbReference>
<keyword evidence="3" id="KW-0344">Guanine-nucleotide releasing factor</keyword>
<gene>
    <name evidence="11" type="ORF">CAPTEDRAFT_204499</name>
</gene>
<evidence type="ECO:0000313" key="11">
    <source>
        <dbReference type="EMBL" id="ELT98341.1"/>
    </source>
</evidence>
<evidence type="ECO:0000259" key="9">
    <source>
        <dbReference type="PROSITE" id="PS50010"/>
    </source>
</evidence>
<reference evidence="11 13" key="2">
    <citation type="journal article" date="2013" name="Nature">
        <title>Insights into bilaterian evolution from three spiralian genomes.</title>
        <authorList>
            <person name="Simakov O."/>
            <person name="Marletaz F."/>
            <person name="Cho S.J."/>
            <person name="Edsinger-Gonzales E."/>
            <person name="Havlak P."/>
            <person name="Hellsten U."/>
            <person name="Kuo D.H."/>
            <person name="Larsson T."/>
            <person name="Lv J."/>
            <person name="Arendt D."/>
            <person name="Savage R."/>
            <person name="Osoegawa K."/>
            <person name="de Jong P."/>
            <person name="Grimwood J."/>
            <person name="Chapman J.A."/>
            <person name="Shapiro H."/>
            <person name="Aerts A."/>
            <person name="Otillar R.P."/>
            <person name="Terry A.Y."/>
            <person name="Boore J.L."/>
            <person name="Grigoriev I.V."/>
            <person name="Lindberg D.R."/>
            <person name="Seaver E.C."/>
            <person name="Weisblat D.A."/>
            <person name="Putnam N.H."/>
            <person name="Rokhsar D.S."/>
        </authorList>
    </citation>
    <scope>NUCLEOTIDE SEQUENCE</scope>
    <source>
        <strain evidence="11 13">I ESC-2004</strain>
    </source>
</reference>
<dbReference type="InterPro" id="IPR000219">
    <property type="entry name" value="DH_dom"/>
</dbReference>
<dbReference type="GO" id="GO:0005737">
    <property type="term" value="C:cytoplasm"/>
    <property type="evidence" value="ECO:0007669"/>
    <property type="project" value="UniProtKB-SubCell"/>
</dbReference>
<dbReference type="OrthoDB" id="660555at2759"/>
<dbReference type="InterPro" id="IPR011993">
    <property type="entry name" value="PH-like_dom_sf"/>
</dbReference>
<dbReference type="OMA" id="EQETHIN"/>
<dbReference type="EnsemblMetazoa" id="CapteT204499">
    <property type="protein sequence ID" value="CapteP204499"/>
    <property type="gene ID" value="CapteG204499"/>
</dbReference>
<reference evidence="13" key="1">
    <citation type="submission" date="2012-12" db="EMBL/GenBank/DDBJ databases">
        <authorList>
            <person name="Hellsten U."/>
            <person name="Grimwood J."/>
            <person name="Chapman J.A."/>
            <person name="Shapiro H."/>
            <person name="Aerts A."/>
            <person name="Otillar R.P."/>
            <person name="Terry A.Y."/>
            <person name="Boore J.L."/>
            <person name="Simakov O."/>
            <person name="Marletaz F."/>
            <person name="Cho S.-J."/>
            <person name="Edsinger-Gonzales E."/>
            <person name="Havlak P."/>
            <person name="Kuo D.-H."/>
            <person name="Larsson T."/>
            <person name="Lv J."/>
            <person name="Arendt D."/>
            <person name="Savage R."/>
            <person name="Osoegawa K."/>
            <person name="de Jong P."/>
            <person name="Lindberg D.R."/>
            <person name="Seaver E.C."/>
            <person name="Weisblat D.A."/>
            <person name="Putnam N.H."/>
            <person name="Grigoriev I.V."/>
            <person name="Rokhsar D.S."/>
        </authorList>
    </citation>
    <scope>NUCLEOTIDE SEQUENCE</scope>
    <source>
        <strain evidence="13">I ESC-2004</strain>
    </source>
</reference>
<evidence type="ECO:0000256" key="8">
    <source>
        <dbReference type="SAM" id="MobiDB-lite"/>
    </source>
</evidence>
<dbReference type="Gene3D" id="2.30.29.30">
    <property type="entry name" value="Pleckstrin-homology domain (PH domain)/Phosphotyrosine-binding domain (PTB)"/>
    <property type="match status" value="1"/>
</dbReference>
<evidence type="ECO:0000313" key="13">
    <source>
        <dbReference type="Proteomes" id="UP000014760"/>
    </source>
</evidence>
<feature type="region of interest" description="Disordered" evidence="8">
    <location>
        <begin position="88"/>
        <end position="125"/>
    </location>
</feature>
<dbReference type="Proteomes" id="UP000014760">
    <property type="component" value="Unassembled WGS sequence"/>
</dbReference>
<reference evidence="12" key="3">
    <citation type="submission" date="2015-06" db="UniProtKB">
        <authorList>
            <consortium name="EnsemblMetazoa"/>
        </authorList>
    </citation>
    <scope>IDENTIFICATION</scope>
</reference>
<evidence type="ECO:0000256" key="6">
    <source>
        <dbReference type="ARBA" id="ARBA00022833"/>
    </source>
</evidence>
<dbReference type="InterPro" id="IPR017455">
    <property type="entry name" value="Znf_FYVE-rel"/>
</dbReference>
<keyword evidence="13" id="KW-1185">Reference proteome</keyword>
<evidence type="ECO:0008006" key="14">
    <source>
        <dbReference type="Google" id="ProtNLM"/>
    </source>
</evidence>
<evidence type="ECO:0000256" key="4">
    <source>
        <dbReference type="ARBA" id="ARBA00022723"/>
    </source>
</evidence>
<name>R7U3V5_CAPTE</name>
<dbReference type="Gene3D" id="3.30.40.10">
    <property type="entry name" value="Zinc/RING finger domain, C3HC4 (zinc finger)"/>
    <property type="match status" value="1"/>
</dbReference>
<dbReference type="InterPro" id="IPR000306">
    <property type="entry name" value="Znf_FYVE"/>
</dbReference>
<dbReference type="PANTHER" id="PTHR12673:SF241">
    <property type="entry name" value="DH DOMAIN-CONTAINING PROTEIN"/>
    <property type="match status" value="1"/>
</dbReference>
<keyword evidence="2" id="KW-0963">Cytoplasm</keyword>
<dbReference type="PANTHER" id="PTHR12673">
    <property type="entry name" value="FACIOGENITAL DYSPLASIA PROTEIN"/>
    <property type="match status" value="1"/>
</dbReference>
<sequence length="549" mass="63440">MRTLFQVFQITNKVDGKSILRFPQRFRSLGGPADSVIYDSNPDFERIRIQDSDKSIPCLREKERKSLSDFHSTGAGLLFRRISQMGSDAARHIHRNQTPRLKRFKSLDSPDTHAQTSDADHSGSWLQKIKRRTLYPRTKSKNGEKEARHTVYEDDDPVELLCHRSVSSKTSMTKPQRIALEILTTEKHYVQRLECIAKVYKAELIEINTREKLVAEEEIKSMFPQIESILNLHSNFILPQLEARLLDPKAPTKIADIFCYHADFFKLYAEFTVAFPHKRERITNLMKRCPRIEEILSEIQMRPISERLSLFDHLMEIIQRLPRYMLLLKKALDSIVDAAKCANDILNAEEQFEKVLEIQKLLGGAVDLISPTRKLLRRGRMRRICPVTDKRHPKEIFLFTDLLLICRQGNIRKSFIVESSFDLVGLSVYQGDANSFYLRGSHKCVEMEPSDSTTDLEWIKNPIGQVSPIWGKFKDCDNCRLCNLPFSKLKLNLRQKKHCRACGEVVCSVCSDHRVYLAYNGCHGNRTCDVCFRSILDSNAEDEISTFLL</sequence>
<dbReference type="PROSITE" id="PS50010">
    <property type="entry name" value="DH_2"/>
    <property type="match status" value="1"/>
</dbReference>
<dbReference type="GO" id="GO:0007010">
    <property type="term" value="P:cytoskeleton organization"/>
    <property type="evidence" value="ECO:0007669"/>
    <property type="project" value="TreeGrafter"/>
</dbReference>
<dbReference type="Pfam" id="PF01363">
    <property type="entry name" value="FYVE"/>
    <property type="match status" value="1"/>
</dbReference>